<evidence type="ECO:0000313" key="2">
    <source>
        <dbReference type="Proteomes" id="UP000050381"/>
    </source>
</evidence>
<dbReference type="AlphaFoldDB" id="A0A0P9N5G4"/>
<name>A0A0P9N5G4_PSESX</name>
<evidence type="ECO:0000313" key="1">
    <source>
        <dbReference type="EMBL" id="KPW92692.1"/>
    </source>
</evidence>
<dbReference type="RefSeq" id="WP_057433058.1">
    <property type="nucleotide sequence ID" value="NZ_LIIH01000161.1"/>
</dbReference>
<dbReference type="EMBL" id="LJQD01000386">
    <property type="protein sequence ID" value="KPW92692.1"/>
    <property type="molecule type" value="Genomic_DNA"/>
</dbReference>
<accession>A0A0P9N5G4</accession>
<proteinExistence type="predicted"/>
<reference evidence="1 2" key="1">
    <citation type="submission" date="2015-09" db="EMBL/GenBank/DDBJ databases">
        <title>Genome announcement of multiple Pseudomonas syringae strains.</title>
        <authorList>
            <person name="Thakur S."/>
            <person name="Wang P.W."/>
            <person name="Gong Y."/>
            <person name="Weir B.S."/>
            <person name="Guttman D.S."/>
        </authorList>
    </citation>
    <scope>NUCLEOTIDE SEQUENCE [LARGE SCALE GENOMIC DNA]</scope>
    <source>
        <strain evidence="1 2">ICMP9419</strain>
    </source>
</reference>
<dbReference type="Proteomes" id="UP000050381">
    <property type="component" value="Unassembled WGS sequence"/>
</dbReference>
<dbReference type="PATRIC" id="fig|264450.4.peg.940"/>
<sequence>MNEFIDRQVSMLHRLIGDYRNGALNLNSLIQGIEGVRAVVESDKWKEAVFPIISFIEEINGVALDAKRNLTANEKALIDSSLIELEATMCYLN</sequence>
<gene>
    <name evidence="1" type="ORF">ALO79_200177</name>
</gene>
<comment type="caution">
    <text evidence="1">The sequence shown here is derived from an EMBL/GenBank/DDBJ whole genome shotgun (WGS) entry which is preliminary data.</text>
</comment>
<protein>
    <submittedName>
        <fullName evidence="1">Uncharacterized protein</fullName>
    </submittedName>
</protein>
<organism evidence="1 2">
    <name type="scientific">Pseudomonas syringae pv. castaneae</name>
    <dbReference type="NCBI Taxonomy" id="264450"/>
    <lineage>
        <taxon>Bacteria</taxon>
        <taxon>Pseudomonadati</taxon>
        <taxon>Pseudomonadota</taxon>
        <taxon>Gammaproteobacteria</taxon>
        <taxon>Pseudomonadales</taxon>
        <taxon>Pseudomonadaceae</taxon>
        <taxon>Pseudomonas</taxon>
        <taxon>Pseudomonas syringae</taxon>
    </lineage>
</organism>